<keyword evidence="3" id="KW-1185">Reference proteome</keyword>
<dbReference type="AlphaFoldDB" id="A0A2Z2HRC8"/>
<dbReference type="PANTHER" id="PTHR43852">
    <property type="entry name" value="NUCLEOTIDYLTRANSFERASE"/>
    <property type="match status" value="1"/>
</dbReference>
<dbReference type="KEGG" id="naj:B1756_07625"/>
<reference evidence="3" key="1">
    <citation type="submission" date="2017-02" db="EMBL/GenBank/DDBJ databases">
        <title>Natronthermophilus aegyptiacus gen. nov.,sp. nov., an aerobic, extremely halophilic alkalithermophilic archaeon isolated from the athalassohaline Wadi An Natrun, Egypt.</title>
        <authorList>
            <person name="Zhao B."/>
        </authorList>
    </citation>
    <scope>NUCLEOTIDE SEQUENCE [LARGE SCALE GENOMIC DNA]</scope>
    <source>
        <strain evidence="3">JW/NM-HA 15</strain>
    </source>
</reference>
<dbReference type="InterPro" id="IPR052930">
    <property type="entry name" value="TA_antitoxin_MntA"/>
</dbReference>
<gene>
    <name evidence="2" type="ORF">B1756_07625</name>
</gene>
<dbReference type="Pfam" id="PF18765">
    <property type="entry name" value="Polbeta"/>
    <property type="match status" value="1"/>
</dbReference>
<sequence length="149" mass="16440">MSTGSEPHSLEERDLAAMREVIDRYPVTLALLFGSHATGTETAESDVDVAVAFAGDHAPSDRLELRVQLIVDLMEALGRDAIDVVDLDRLDPAVGRSAVTSGTVLAGDQEVLEAYRSQFEQDRPDDDTHETRMRRFDSILDRLEARVDS</sequence>
<proteinExistence type="predicted"/>
<feature type="domain" description="Polymerase beta nucleotidyltransferase" evidence="1">
    <location>
        <begin position="21"/>
        <end position="108"/>
    </location>
</feature>
<dbReference type="Proteomes" id="UP000250088">
    <property type="component" value="Chromosome"/>
</dbReference>
<dbReference type="SUPFAM" id="SSF81301">
    <property type="entry name" value="Nucleotidyltransferase"/>
    <property type="match status" value="1"/>
</dbReference>
<dbReference type="GeneID" id="32893939"/>
<dbReference type="OrthoDB" id="25428at2157"/>
<protein>
    <recommendedName>
        <fullName evidence="1">Polymerase beta nucleotidyltransferase domain-containing protein</fullName>
    </recommendedName>
</protein>
<dbReference type="InterPro" id="IPR041633">
    <property type="entry name" value="Polbeta"/>
</dbReference>
<evidence type="ECO:0000313" key="2">
    <source>
        <dbReference type="EMBL" id="ARS89619.1"/>
    </source>
</evidence>
<dbReference type="NCBIfam" id="NF047752">
    <property type="entry name" value="MntA_antitoxin"/>
    <property type="match status" value="1"/>
</dbReference>
<dbReference type="InterPro" id="IPR043519">
    <property type="entry name" value="NT_sf"/>
</dbReference>
<organism evidence="2 3">
    <name type="scientific">Natrarchaeobaculum aegyptiacum</name>
    <dbReference type="NCBI Taxonomy" id="745377"/>
    <lineage>
        <taxon>Archaea</taxon>
        <taxon>Methanobacteriati</taxon>
        <taxon>Methanobacteriota</taxon>
        <taxon>Stenosarchaea group</taxon>
        <taxon>Halobacteria</taxon>
        <taxon>Halobacteriales</taxon>
        <taxon>Natrialbaceae</taxon>
        <taxon>Natrarchaeobaculum</taxon>
    </lineage>
</organism>
<dbReference type="CDD" id="cd05403">
    <property type="entry name" value="NT_KNTase_like"/>
    <property type="match status" value="1"/>
</dbReference>
<accession>A0A2Z2HRC8</accession>
<dbReference type="Gene3D" id="3.30.460.10">
    <property type="entry name" value="Beta Polymerase, domain 2"/>
    <property type="match status" value="1"/>
</dbReference>
<evidence type="ECO:0000259" key="1">
    <source>
        <dbReference type="Pfam" id="PF18765"/>
    </source>
</evidence>
<name>A0A2Z2HRC8_9EURY</name>
<dbReference type="EMBL" id="CP019893">
    <property type="protein sequence ID" value="ARS89619.1"/>
    <property type="molecule type" value="Genomic_DNA"/>
</dbReference>
<dbReference type="RefSeq" id="WP_086887996.1">
    <property type="nucleotide sequence ID" value="NZ_CP019893.1"/>
</dbReference>
<dbReference type="PANTHER" id="PTHR43852:SF3">
    <property type="entry name" value="NUCLEOTIDYLTRANSFERASE"/>
    <property type="match status" value="1"/>
</dbReference>
<evidence type="ECO:0000313" key="3">
    <source>
        <dbReference type="Proteomes" id="UP000250088"/>
    </source>
</evidence>